<dbReference type="InterPro" id="IPR018630">
    <property type="entry name" value="Zwilch"/>
</dbReference>
<keyword evidence="6 9" id="KW-0995">Kinetochore</keyword>
<dbReference type="PANTHER" id="PTHR15995:SF1">
    <property type="entry name" value="PROTEIN ZWILCH HOMOLOG"/>
    <property type="match status" value="1"/>
</dbReference>
<keyword evidence="8 9" id="KW-0137">Centromere</keyword>
<comment type="function">
    <text evidence="9">Essential component of the mitotic checkpoint, which prevents cells from prematurely exiting mitosis. Required for the assembly of the dynein-dynactin and MAD1-MAD2 complexes onto kinetochores. Its function related to the spindle assembly machinery is proposed to depend on its association in the mitotic RZZ complex.</text>
</comment>
<dbReference type="GO" id="GO:0051301">
    <property type="term" value="P:cell division"/>
    <property type="evidence" value="ECO:0007669"/>
    <property type="project" value="UniProtKB-UniRule"/>
</dbReference>
<evidence type="ECO:0000256" key="1">
    <source>
        <dbReference type="ARBA" id="ARBA00004629"/>
    </source>
</evidence>
<evidence type="ECO:0000256" key="8">
    <source>
        <dbReference type="ARBA" id="ARBA00023328"/>
    </source>
</evidence>
<evidence type="ECO:0000256" key="7">
    <source>
        <dbReference type="ARBA" id="ARBA00023306"/>
    </source>
</evidence>
<keyword evidence="4 9" id="KW-0132">Cell division</keyword>
<dbReference type="Gene3D" id="1.10.287.1880">
    <property type="match status" value="1"/>
</dbReference>
<dbReference type="EnsemblMetazoa" id="SCAU012143-RA">
    <property type="protein sequence ID" value="SCAU012143-PA"/>
    <property type="gene ID" value="SCAU012143"/>
</dbReference>
<comment type="subunit">
    <text evidence="9">Component of the RZZ complex.</text>
</comment>
<name>A0A1I8PY40_STOCA</name>
<dbReference type="OrthoDB" id="5556307at2759"/>
<keyword evidence="7 9" id="KW-0131">Cell cycle</keyword>
<evidence type="ECO:0000256" key="6">
    <source>
        <dbReference type="ARBA" id="ARBA00022838"/>
    </source>
</evidence>
<dbReference type="STRING" id="35570.A0A1I8PY40"/>
<accession>A0A1I8PY40</accession>
<evidence type="ECO:0000256" key="4">
    <source>
        <dbReference type="ARBA" id="ARBA00022618"/>
    </source>
</evidence>
<organism evidence="10 11">
    <name type="scientific">Stomoxys calcitrans</name>
    <name type="common">Stable fly</name>
    <name type="synonym">Conops calcitrans</name>
    <dbReference type="NCBI Taxonomy" id="35570"/>
    <lineage>
        <taxon>Eukaryota</taxon>
        <taxon>Metazoa</taxon>
        <taxon>Ecdysozoa</taxon>
        <taxon>Arthropoda</taxon>
        <taxon>Hexapoda</taxon>
        <taxon>Insecta</taxon>
        <taxon>Pterygota</taxon>
        <taxon>Neoptera</taxon>
        <taxon>Endopterygota</taxon>
        <taxon>Diptera</taxon>
        <taxon>Brachycera</taxon>
        <taxon>Muscomorpha</taxon>
        <taxon>Muscoidea</taxon>
        <taxon>Muscidae</taxon>
        <taxon>Stomoxys</taxon>
    </lineage>
</organism>
<keyword evidence="11" id="KW-1185">Reference proteome</keyword>
<dbReference type="KEGG" id="scac:106082196"/>
<comment type="similarity">
    <text evidence="2 9">Belongs to the ZWILCH family.</text>
</comment>
<evidence type="ECO:0000256" key="5">
    <source>
        <dbReference type="ARBA" id="ARBA00022776"/>
    </source>
</evidence>
<dbReference type="PANTHER" id="PTHR15995">
    <property type="entry name" value="PROTEIN ZWILCH HOMOLOG"/>
    <property type="match status" value="1"/>
</dbReference>
<dbReference type="AlphaFoldDB" id="A0A1I8PY40"/>
<proteinExistence type="inferred from homology"/>
<evidence type="ECO:0000256" key="3">
    <source>
        <dbReference type="ARBA" id="ARBA00022454"/>
    </source>
</evidence>
<dbReference type="Gene3D" id="1.20.58.730">
    <property type="match status" value="1"/>
</dbReference>
<evidence type="ECO:0000256" key="2">
    <source>
        <dbReference type="ARBA" id="ARBA00009062"/>
    </source>
</evidence>
<dbReference type="Proteomes" id="UP000095300">
    <property type="component" value="Unassembled WGS sequence"/>
</dbReference>
<keyword evidence="3 9" id="KW-0158">Chromosome</keyword>
<protein>
    <recommendedName>
        <fullName evidence="9">Protein zwilch</fullName>
    </recommendedName>
</protein>
<dbReference type="GO" id="GO:1990423">
    <property type="term" value="C:RZZ complex"/>
    <property type="evidence" value="ECO:0007669"/>
    <property type="project" value="UniProtKB-UniRule"/>
</dbReference>
<reference evidence="10" key="1">
    <citation type="submission" date="2020-05" db="UniProtKB">
        <authorList>
            <consortium name="EnsemblMetazoa"/>
        </authorList>
    </citation>
    <scope>IDENTIFICATION</scope>
    <source>
        <strain evidence="10">USDA</strain>
    </source>
</reference>
<evidence type="ECO:0000313" key="10">
    <source>
        <dbReference type="EnsemblMetazoa" id="SCAU012143-PA"/>
    </source>
</evidence>
<keyword evidence="5 9" id="KW-0498">Mitosis</keyword>
<sequence>MNTASSLANVYAYLLRKYDTNYMITYSTSPTYLANIIGSDEVHGKIVLFYVEDRSKVKTNFTSPSKLKISKPKSDDLDLTGSPLKDDCEMDAIDEVSIDMNLIISNPWKLEEEYHQGIPVEKVRTILLSEEFQRGSSAKDAAGSVWFLCSGTDASKTLLLQYEFAPYHFQRGVITYMGIVPTYSVTTQTLLHQHYSLMGKGSSLKTFIANTYNVKSNMSLKCTWSTSSMVPSLIDLNTCEVTLKQTYRLCESTPATEVLINQLRILMTIRDDILTHKLAENSDISREPVYRCGIGIEMGELRENINKVMTEISEIDSSNSTAERDIEEVIQSANTRKLSDLTDKLWDILKQCSSYKDLKMAFNILFQCAARCNIVNTPTNKNRLAEIITEVANRRLAIPCLSGSEPLELLLEIGLEKLYKDYEYIFVESKICSANDLKNKSVPEDNKENAGVVPNVRKSLRNAVMQDSAALRKTLLHNDVKHTASSMTNDILGFKNSNFDEHETAKTISKLLQIHCTLEHLLMIHLHLNITSVYYEVCDQLLRKPPRMVDSINDSLEDEMEIQLSVHYIREHLEGKDPHSRRITMESKNKIREVKTTFYYSMENVFPPNISECFGTEEKEYSKENIYYSWLYRKITTIKNH</sequence>
<dbReference type="Pfam" id="PF09817">
    <property type="entry name" value="Zwilch"/>
    <property type="match status" value="1"/>
</dbReference>
<evidence type="ECO:0000313" key="11">
    <source>
        <dbReference type="Proteomes" id="UP000095300"/>
    </source>
</evidence>
<gene>
    <name evidence="10" type="primary">106082196</name>
</gene>
<comment type="subcellular location">
    <subcellularLocation>
        <location evidence="1 9">Chromosome</location>
        <location evidence="1 9">Centromere</location>
        <location evidence="1 9">Kinetochore</location>
    </subcellularLocation>
</comment>
<dbReference type="GO" id="GO:0007094">
    <property type="term" value="P:mitotic spindle assembly checkpoint signaling"/>
    <property type="evidence" value="ECO:0007669"/>
    <property type="project" value="UniProtKB-UniRule"/>
</dbReference>
<dbReference type="GO" id="GO:0034501">
    <property type="term" value="P:protein localization to kinetochore"/>
    <property type="evidence" value="ECO:0007669"/>
    <property type="project" value="UniProtKB-UniRule"/>
</dbReference>
<evidence type="ECO:0000256" key="9">
    <source>
        <dbReference type="RuleBase" id="RU369076"/>
    </source>
</evidence>
<dbReference type="VEuPathDB" id="VectorBase:SCAU012143"/>